<feature type="non-terminal residue" evidence="2">
    <location>
        <position position="61"/>
    </location>
</feature>
<evidence type="ECO:0000313" key="3">
    <source>
        <dbReference type="Proteomes" id="UP001233999"/>
    </source>
</evidence>
<gene>
    <name evidence="2" type="ORF">L9F63_004445</name>
</gene>
<proteinExistence type="predicted"/>
<evidence type="ECO:0000313" key="2">
    <source>
        <dbReference type="EMBL" id="KAJ9579912.1"/>
    </source>
</evidence>
<protein>
    <submittedName>
        <fullName evidence="2">Uncharacterized protein</fullName>
    </submittedName>
</protein>
<evidence type="ECO:0000256" key="1">
    <source>
        <dbReference type="SAM" id="MobiDB-lite"/>
    </source>
</evidence>
<feature type="region of interest" description="Disordered" evidence="1">
    <location>
        <begin position="18"/>
        <end position="61"/>
    </location>
</feature>
<reference evidence="2" key="1">
    <citation type="journal article" date="2023" name="IScience">
        <title>Live-bearing cockroach genome reveals convergent evolutionary mechanisms linked to viviparity in insects and beyond.</title>
        <authorList>
            <person name="Fouks B."/>
            <person name="Harrison M.C."/>
            <person name="Mikhailova A.A."/>
            <person name="Marchal E."/>
            <person name="English S."/>
            <person name="Carruthers M."/>
            <person name="Jennings E.C."/>
            <person name="Chiamaka E.L."/>
            <person name="Frigard R.A."/>
            <person name="Pippel M."/>
            <person name="Attardo G.M."/>
            <person name="Benoit J.B."/>
            <person name="Bornberg-Bauer E."/>
            <person name="Tobe S.S."/>
        </authorList>
    </citation>
    <scope>NUCLEOTIDE SEQUENCE</scope>
    <source>
        <strain evidence="2">Stay&amp;Tobe</strain>
    </source>
</reference>
<keyword evidence="3" id="KW-1185">Reference proteome</keyword>
<comment type="caution">
    <text evidence="2">The sequence shown here is derived from an EMBL/GenBank/DDBJ whole genome shotgun (WGS) entry which is preliminary data.</text>
</comment>
<reference evidence="2" key="2">
    <citation type="submission" date="2023-05" db="EMBL/GenBank/DDBJ databases">
        <authorList>
            <person name="Fouks B."/>
        </authorList>
    </citation>
    <scope>NUCLEOTIDE SEQUENCE</scope>
    <source>
        <strain evidence="2">Stay&amp;Tobe</strain>
        <tissue evidence="2">Testes</tissue>
    </source>
</reference>
<sequence length="61" mass="6793">WASGLVVMFLATTSPETRGKTVPKLADKQSRGSRITVPRLADKQSRGSRINRWTIPRLADN</sequence>
<dbReference type="AlphaFoldDB" id="A0AAD8E7X0"/>
<feature type="non-terminal residue" evidence="2">
    <location>
        <position position="1"/>
    </location>
</feature>
<organism evidence="2 3">
    <name type="scientific">Diploptera punctata</name>
    <name type="common">Pacific beetle cockroach</name>
    <dbReference type="NCBI Taxonomy" id="6984"/>
    <lineage>
        <taxon>Eukaryota</taxon>
        <taxon>Metazoa</taxon>
        <taxon>Ecdysozoa</taxon>
        <taxon>Arthropoda</taxon>
        <taxon>Hexapoda</taxon>
        <taxon>Insecta</taxon>
        <taxon>Pterygota</taxon>
        <taxon>Neoptera</taxon>
        <taxon>Polyneoptera</taxon>
        <taxon>Dictyoptera</taxon>
        <taxon>Blattodea</taxon>
        <taxon>Blaberoidea</taxon>
        <taxon>Blaberidae</taxon>
        <taxon>Diplopterinae</taxon>
        <taxon>Diploptera</taxon>
    </lineage>
</organism>
<dbReference type="Proteomes" id="UP001233999">
    <property type="component" value="Unassembled WGS sequence"/>
</dbReference>
<dbReference type="EMBL" id="JASPKZ010008368">
    <property type="protein sequence ID" value="KAJ9579912.1"/>
    <property type="molecule type" value="Genomic_DNA"/>
</dbReference>
<name>A0AAD8E7X0_DIPPU</name>
<accession>A0AAD8E7X0</accession>